<dbReference type="Proteomes" id="UP000283433">
    <property type="component" value="Unassembled WGS sequence"/>
</dbReference>
<dbReference type="InterPro" id="IPR026444">
    <property type="entry name" value="Secre_tail"/>
</dbReference>
<dbReference type="RefSeq" id="WP_120180553.1">
    <property type="nucleotide sequence ID" value="NZ_MBTA01000002.1"/>
</dbReference>
<keyword evidence="1" id="KW-0732">Signal</keyword>
<feature type="chain" id="PRO_5019096786" description="Secretion system C-terminal sorting domain-containing protein" evidence="1">
    <location>
        <begin position="23"/>
        <end position="381"/>
    </location>
</feature>
<keyword evidence="4" id="KW-1185">Reference proteome</keyword>
<dbReference type="EMBL" id="MBTA01000002">
    <property type="protein sequence ID" value="RKD19616.1"/>
    <property type="molecule type" value="Genomic_DNA"/>
</dbReference>
<evidence type="ECO:0000313" key="4">
    <source>
        <dbReference type="Proteomes" id="UP000283433"/>
    </source>
</evidence>
<dbReference type="AlphaFoldDB" id="A0A419SAY6"/>
<name>A0A419SAY6_9SPHI</name>
<proteinExistence type="predicted"/>
<organism evidence="3 4">
    <name type="scientific">Pelobium manganitolerans</name>
    <dbReference type="NCBI Taxonomy" id="1842495"/>
    <lineage>
        <taxon>Bacteria</taxon>
        <taxon>Pseudomonadati</taxon>
        <taxon>Bacteroidota</taxon>
        <taxon>Sphingobacteriia</taxon>
        <taxon>Sphingobacteriales</taxon>
        <taxon>Sphingobacteriaceae</taxon>
        <taxon>Pelobium</taxon>
    </lineage>
</organism>
<feature type="signal peptide" evidence="1">
    <location>
        <begin position="1"/>
        <end position="22"/>
    </location>
</feature>
<gene>
    <name evidence="3" type="ORF">BCY91_13595</name>
</gene>
<accession>A0A419SAY6</accession>
<dbReference type="InterPro" id="IPR013783">
    <property type="entry name" value="Ig-like_fold"/>
</dbReference>
<sequence>MKKGLLFLNVFILVLFTTKVSAQDFDLDFYQYFNAHMADYGKTDAKSAFTAWRGNGSTNPVPKVTQNNISASVLQNNRVNSLSPGNEPDDTNPQYIRAQFGHNDCAMIIESTVPIKTLALVYRSSGTTATGFTISYGPSADDVDLAPATVTFDPVDNSMNAPGVAKFHNFTETDVKYIVIRRSTGTAPKLYRIAASSSSTFSTLPLNLLSFNAKADALGKSVNLNWKTTNEVNTKEFLIERRTDNSQFESIGIKASKNVAGEHSYSYTDYTAASGNVYYRLKQVDNDGKFTYSDVVSVNLSGSATVSAYPNPTTGLLNVEHGPVNGGSLSVFDLQGKVLISQSLANGASSTSVNVAKLVPGTYVLNVTNSGKQTTLKFIKN</sequence>
<feature type="domain" description="Secretion system C-terminal sorting" evidence="2">
    <location>
        <begin position="309"/>
        <end position="379"/>
    </location>
</feature>
<reference evidence="3 4" key="1">
    <citation type="submission" date="2016-07" db="EMBL/GenBank/DDBJ databases">
        <title>Genome of Pelobium manganitolerans.</title>
        <authorList>
            <person name="Wu S."/>
            <person name="Wang G."/>
        </authorList>
    </citation>
    <scope>NUCLEOTIDE SEQUENCE [LARGE SCALE GENOMIC DNA]</scope>
    <source>
        <strain evidence="3 4">YS-25</strain>
    </source>
</reference>
<evidence type="ECO:0000256" key="1">
    <source>
        <dbReference type="SAM" id="SignalP"/>
    </source>
</evidence>
<comment type="caution">
    <text evidence="3">The sequence shown here is derived from an EMBL/GenBank/DDBJ whole genome shotgun (WGS) entry which is preliminary data.</text>
</comment>
<dbReference type="OrthoDB" id="755691at2"/>
<dbReference type="Pfam" id="PF18962">
    <property type="entry name" value="Por_Secre_tail"/>
    <property type="match status" value="1"/>
</dbReference>
<dbReference type="NCBIfam" id="TIGR04183">
    <property type="entry name" value="Por_Secre_tail"/>
    <property type="match status" value="1"/>
</dbReference>
<dbReference type="Gene3D" id="2.60.40.10">
    <property type="entry name" value="Immunoglobulins"/>
    <property type="match status" value="1"/>
</dbReference>
<evidence type="ECO:0000313" key="3">
    <source>
        <dbReference type="EMBL" id="RKD19616.1"/>
    </source>
</evidence>
<evidence type="ECO:0000259" key="2">
    <source>
        <dbReference type="Pfam" id="PF18962"/>
    </source>
</evidence>
<protein>
    <recommendedName>
        <fullName evidence="2">Secretion system C-terminal sorting domain-containing protein</fullName>
    </recommendedName>
</protein>